<dbReference type="EMBL" id="AVPE01000005">
    <property type="protein sequence ID" value="KGX92666.1"/>
    <property type="molecule type" value="Genomic_DNA"/>
</dbReference>
<proteinExistence type="predicted"/>
<dbReference type="Pfam" id="PF08712">
    <property type="entry name" value="Nfu_N"/>
    <property type="match status" value="1"/>
</dbReference>
<dbReference type="Proteomes" id="UP000030528">
    <property type="component" value="Unassembled WGS sequence"/>
</dbReference>
<dbReference type="OrthoDB" id="2968418at2"/>
<feature type="domain" description="Scaffold protein Nfu/NifU N-terminal" evidence="1">
    <location>
        <begin position="3"/>
        <end position="85"/>
    </location>
</feature>
<dbReference type="eggNOG" id="ENOG5032TB6">
    <property type="taxonomic scope" value="Bacteria"/>
</dbReference>
<keyword evidence="3" id="KW-1185">Reference proteome</keyword>
<dbReference type="SMART" id="SM00932">
    <property type="entry name" value="Nfu_N"/>
    <property type="match status" value="1"/>
</dbReference>
<sequence length="88" mass="9680">MAVQAQETPNPNAMKFTTDQGAIFTGDGSVSVMPGQTSEYEIMNELMAVDGVDNVFGFGNFITVNKKMDATWETLVPKVKGIFEQYSY</sequence>
<dbReference type="AlphaFoldDB" id="A0A0A5GHC3"/>
<evidence type="ECO:0000313" key="2">
    <source>
        <dbReference type="EMBL" id="KGX92666.1"/>
    </source>
</evidence>
<dbReference type="STRING" id="1385510.GCA_000425205_01812"/>
<evidence type="ECO:0000313" key="3">
    <source>
        <dbReference type="Proteomes" id="UP000030528"/>
    </source>
</evidence>
<dbReference type="InterPro" id="IPR036498">
    <property type="entry name" value="Nfu/NifU_N_sf"/>
</dbReference>
<dbReference type="Gene3D" id="3.30.1370.70">
    <property type="entry name" value="Scaffold protein Nfu/NifU, N-terminal domain"/>
    <property type="match status" value="1"/>
</dbReference>
<protein>
    <submittedName>
        <fullName evidence="2">Scaffold protein Nfu/NifU</fullName>
    </submittedName>
</protein>
<gene>
    <name evidence="2" type="ORF">N781_15220</name>
</gene>
<organism evidence="2 3">
    <name type="scientific">Pontibacillus halophilus JSM 076056 = DSM 19796</name>
    <dbReference type="NCBI Taxonomy" id="1385510"/>
    <lineage>
        <taxon>Bacteria</taxon>
        <taxon>Bacillati</taxon>
        <taxon>Bacillota</taxon>
        <taxon>Bacilli</taxon>
        <taxon>Bacillales</taxon>
        <taxon>Bacillaceae</taxon>
        <taxon>Pontibacillus</taxon>
    </lineage>
</organism>
<comment type="caution">
    <text evidence="2">The sequence shown here is derived from an EMBL/GenBank/DDBJ whole genome shotgun (WGS) entry which is preliminary data.</text>
</comment>
<dbReference type="RefSeq" id="WP_026800220.1">
    <property type="nucleotide sequence ID" value="NZ_AULI01000007.1"/>
</dbReference>
<name>A0A0A5GHC3_9BACI</name>
<dbReference type="InterPro" id="IPR014824">
    <property type="entry name" value="Nfu/NifU_N"/>
</dbReference>
<reference evidence="2 3" key="1">
    <citation type="submission" date="2013-08" db="EMBL/GenBank/DDBJ databases">
        <authorList>
            <person name="Huang J."/>
            <person name="Wang G."/>
        </authorList>
    </citation>
    <scope>NUCLEOTIDE SEQUENCE [LARGE SCALE GENOMIC DNA]</scope>
    <source>
        <strain evidence="2 3">JSM 076056</strain>
    </source>
</reference>
<accession>A0A0A5GHC3</accession>
<dbReference type="SUPFAM" id="SSF110836">
    <property type="entry name" value="Hypothetical protein SAV1430"/>
    <property type="match status" value="1"/>
</dbReference>
<evidence type="ECO:0000259" key="1">
    <source>
        <dbReference type="SMART" id="SM00932"/>
    </source>
</evidence>